<dbReference type="SMART" id="SM00355">
    <property type="entry name" value="ZnF_C2H2"/>
    <property type="match status" value="2"/>
</dbReference>
<keyword evidence="2" id="KW-0677">Repeat</keyword>
<dbReference type="AlphaFoldDB" id="A0ABD2N9Q4"/>
<evidence type="ECO:0000256" key="1">
    <source>
        <dbReference type="ARBA" id="ARBA00022723"/>
    </source>
</evidence>
<name>A0ABD2N9Q4_9CUCU</name>
<feature type="domain" description="C2H2-type" evidence="6">
    <location>
        <begin position="66"/>
        <end position="93"/>
    </location>
</feature>
<evidence type="ECO:0000256" key="2">
    <source>
        <dbReference type="ARBA" id="ARBA00022737"/>
    </source>
</evidence>
<keyword evidence="1" id="KW-0479">Metal-binding</keyword>
<feature type="non-terminal residue" evidence="7">
    <location>
        <position position="1"/>
    </location>
</feature>
<protein>
    <recommendedName>
        <fullName evidence="6">C2H2-type domain-containing protein</fullName>
    </recommendedName>
</protein>
<dbReference type="GO" id="GO:0005634">
    <property type="term" value="C:nucleus"/>
    <property type="evidence" value="ECO:0007669"/>
    <property type="project" value="UniProtKB-ARBA"/>
</dbReference>
<dbReference type="Pfam" id="PF00096">
    <property type="entry name" value="zf-C2H2"/>
    <property type="match status" value="1"/>
</dbReference>
<dbReference type="InterPro" id="IPR050688">
    <property type="entry name" value="Zinc_finger/UBP_domain"/>
</dbReference>
<keyword evidence="8" id="KW-1185">Reference proteome</keyword>
<evidence type="ECO:0000259" key="6">
    <source>
        <dbReference type="PROSITE" id="PS50157"/>
    </source>
</evidence>
<keyword evidence="4" id="KW-0862">Zinc</keyword>
<sequence>KIHNKKIDVWPTHLNLPLKESFLSALNIFAKAPLLPTPKKPSSKKNVPVLEQRYPESPCNSSQSPIMCPVCGRSYKLKSSLRNHMKWECGKEPQFLCPYCSYKAKQKMHVTRHIERMHQEIDYSAIRQKSASSPTKKVNKE</sequence>
<evidence type="ECO:0000313" key="7">
    <source>
        <dbReference type="EMBL" id="KAL3275232.1"/>
    </source>
</evidence>
<dbReference type="InterPro" id="IPR036236">
    <property type="entry name" value="Znf_C2H2_sf"/>
</dbReference>
<evidence type="ECO:0000256" key="4">
    <source>
        <dbReference type="ARBA" id="ARBA00022833"/>
    </source>
</evidence>
<comment type="caution">
    <text evidence="7">The sequence shown here is derived from an EMBL/GenBank/DDBJ whole genome shotgun (WGS) entry which is preliminary data.</text>
</comment>
<dbReference type="InterPro" id="IPR013087">
    <property type="entry name" value="Znf_C2H2_type"/>
</dbReference>
<accession>A0ABD2N9Q4</accession>
<keyword evidence="3 5" id="KW-0863">Zinc-finger</keyword>
<dbReference type="EMBL" id="JABFTP020000083">
    <property type="protein sequence ID" value="KAL3275232.1"/>
    <property type="molecule type" value="Genomic_DNA"/>
</dbReference>
<dbReference type="GO" id="GO:0008270">
    <property type="term" value="F:zinc ion binding"/>
    <property type="evidence" value="ECO:0007669"/>
    <property type="project" value="UniProtKB-KW"/>
</dbReference>
<dbReference type="PROSITE" id="PS50157">
    <property type="entry name" value="ZINC_FINGER_C2H2_2"/>
    <property type="match status" value="1"/>
</dbReference>
<dbReference type="Pfam" id="PF13909">
    <property type="entry name" value="zf-H2C2_5"/>
    <property type="match status" value="1"/>
</dbReference>
<evidence type="ECO:0000313" key="8">
    <source>
        <dbReference type="Proteomes" id="UP001516400"/>
    </source>
</evidence>
<proteinExistence type="predicted"/>
<evidence type="ECO:0000256" key="5">
    <source>
        <dbReference type="PROSITE-ProRule" id="PRU00042"/>
    </source>
</evidence>
<dbReference type="PANTHER" id="PTHR24403:SF67">
    <property type="entry name" value="FI01116P-RELATED"/>
    <property type="match status" value="1"/>
</dbReference>
<organism evidence="7 8">
    <name type="scientific">Cryptolaemus montrouzieri</name>
    <dbReference type="NCBI Taxonomy" id="559131"/>
    <lineage>
        <taxon>Eukaryota</taxon>
        <taxon>Metazoa</taxon>
        <taxon>Ecdysozoa</taxon>
        <taxon>Arthropoda</taxon>
        <taxon>Hexapoda</taxon>
        <taxon>Insecta</taxon>
        <taxon>Pterygota</taxon>
        <taxon>Neoptera</taxon>
        <taxon>Endopterygota</taxon>
        <taxon>Coleoptera</taxon>
        <taxon>Polyphaga</taxon>
        <taxon>Cucujiformia</taxon>
        <taxon>Coccinelloidea</taxon>
        <taxon>Coccinellidae</taxon>
        <taxon>Scymninae</taxon>
        <taxon>Scymnini</taxon>
        <taxon>Cryptolaemus</taxon>
    </lineage>
</organism>
<gene>
    <name evidence="7" type="ORF">HHI36_020001</name>
</gene>
<dbReference type="Gene3D" id="3.30.160.60">
    <property type="entry name" value="Classic Zinc Finger"/>
    <property type="match status" value="1"/>
</dbReference>
<reference evidence="7 8" key="1">
    <citation type="journal article" date="2021" name="BMC Biol.">
        <title>Horizontally acquired antibacterial genes associated with adaptive radiation of ladybird beetles.</title>
        <authorList>
            <person name="Li H.S."/>
            <person name="Tang X.F."/>
            <person name="Huang Y.H."/>
            <person name="Xu Z.Y."/>
            <person name="Chen M.L."/>
            <person name="Du X.Y."/>
            <person name="Qiu B.Y."/>
            <person name="Chen P.T."/>
            <person name="Zhang W."/>
            <person name="Slipinski A."/>
            <person name="Escalona H.E."/>
            <person name="Waterhouse R.M."/>
            <person name="Zwick A."/>
            <person name="Pang H."/>
        </authorList>
    </citation>
    <scope>NUCLEOTIDE SEQUENCE [LARGE SCALE GENOMIC DNA]</scope>
    <source>
        <strain evidence="7">SYSU2018</strain>
    </source>
</reference>
<evidence type="ECO:0000256" key="3">
    <source>
        <dbReference type="ARBA" id="ARBA00022771"/>
    </source>
</evidence>
<dbReference type="FunFam" id="3.30.160.60:FF:000446">
    <property type="entry name" value="Zinc finger protein"/>
    <property type="match status" value="1"/>
</dbReference>
<dbReference type="PANTHER" id="PTHR24403">
    <property type="entry name" value="ZINC FINGER PROTEIN"/>
    <property type="match status" value="1"/>
</dbReference>
<dbReference type="Proteomes" id="UP001516400">
    <property type="component" value="Unassembled WGS sequence"/>
</dbReference>
<dbReference type="SUPFAM" id="SSF57667">
    <property type="entry name" value="beta-beta-alpha zinc fingers"/>
    <property type="match status" value="1"/>
</dbReference>